<dbReference type="STRING" id="6248.A0A0K0E942"/>
<organism evidence="5">
    <name type="scientific">Strongyloides stercoralis</name>
    <name type="common">Threadworm</name>
    <dbReference type="NCBI Taxonomy" id="6248"/>
    <lineage>
        <taxon>Eukaryota</taxon>
        <taxon>Metazoa</taxon>
        <taxon>Ecdysozoa</taxon>
        <taxon>Nematoda</taxon>
        <taxon>Chromadorea</taxon>
        <taxon>Rhabditida</taxon>
        <taxon>Tylenchina</taxon>
        <taxon>Panagrolaimomorpha</taxon>
        <taxon>Strongyloidoidea</taxon>
        <taxon>Strongyloididae</taxon>
        <taxon>Strongyloides</taxon>
    </lineage>
</organism>
<dbReference type="NCBIfam" id="TIGR02180">
    <property type="entry name" value="GRX_euk"/>
    <property type="match status" value="1"/>
</dbReference>
<keyword evidence="1" id="KW-0813">Transport</keyword>
<dbReference type="Gene3D" id="3.40.30.10">
    <property type="entry name" value="Glutaredoxin"/>
    <property type="match status" value="1"/>
</dbReference>
<dbReference type="InterPro" id="IPR047185">
    <property type="entry name" value="GLRX1"/>
</dbReference>
<keyword evidence="2" id="KW-0249">Electron transport</keyword>
<dbReference type="Proteomes" id="UP000035681">
    <property type="component" value="Unplaced"/>
</dbReference>
<evidence type="ECO:0000313" key="6">
    <source>
        <dbReference type="WBParaSite" id="TCONS_00001064.p1"/>
    </source>
</evidence>
<evidence type="ECO:0000313" key="5">
    <source>
        <dbReference type="WBParaSite" id="SSTP_0000602600.1"/>
    </source>
</evidence>
<dbReference type="InterPro" id="IPR014025">
    <property type="entry name" value="Glutaredoxin_subgr"/>
</dbReference>
<dbReference type="PRINTS" id="PR00160">
    <property type="entry name" value="GLUTAREDOXIN"/>
</dbReference>
<dbReference type="AlphaFoldDB" id="A0A0K0E942"/>
<evidence type="ECO:0000256" key="2">
    <source>
        <dbReference type="ARBA" id="ARBA00022982"/>
    </source>
</evidence>
<name>A0A0K0E942_STRER</name>
<dbReference type="CDD" id="cd03419">
    <property type="entry name" value="GRX_GRXh_1_2_like"/>
    <property type="match status" value="1"/>
</dbReference>
<dbReference type="PANTHER" id="PTHR46185:SF1">
    <property type="entry name" value="GLUTAREDOXIN-1"/>
    <property type="match status" value="1"/>
</dbReference>
<protein>
    <submittedName>
        <fullName evidence="5 6">Glutaredoxin domain-containing protein</fullName>
    </submittedName>
</protein>
<reference evidence="5" key="1">
    <citation type="submission" date="2015-08" db="UniProtKB">
        <authorList>
            <consortium name="WormBaseParasite"/>
        </authorList>
    </citation>
    <scope>IDENTIFICATION</scope>
</reference>
<evidence type="ECO:0000313" key="4">
    <source>
        <dbReference type="Proteomes" id="UP000035681"/>
    </source>
</evidence>
<dbReference type="Pfam" id="PF00462">
    <property type="entry name" value="Glutaredoxin"/>
    <property type="match status" value="1"/>
</dbReference>
<dbReference type="InterPro" id="IPR036249">
    <property type="entry name" value="Thioredoxin-like_sf"/>
</dbReference>
<dbReference type="WBParaSite" id="TCONS_00001064.p1">
    <property type="protein sequence ID" value="TCONS_00001064.p1"/>
    <property type="gene ID" value="XLOC_001003"/>
</dbReference>
<dbReference type="PANTHER" id="PTHR46185">
    <property type="entry name" value="GLUTAREDOXIN-1"/>
    <property type="match status" value="1"/>
</dbReference>
<dbReference type="WBParaSite" id="SSTP_0000602600.1">
    <property type="protein sequence ID" value="SSTP_0000602600.1"/>
    <property type="gene ID" value="SSTP_0000602600"/>
</dbReference>
<dbReference type="InterPro" id="IPR011899">
    <property type="entry name" value="Glutaredoxin_euk/vir"/>
</dbReference>
<evidence type="ECO:0000259" key="3">
    <source>
        <dbReference type="Pfam" id="PF00462"/>
    </source>
</evidence>
<dbReference type="GO" id="GO:0015038">
    <property type="term" value="F:glutathione disulfide oxidoreductase activity"/>
    <property type="evidence" value="ECO:0007669"/>
    <property type="project" value="TreeGrafter"/>
</dbReference>
<dbReference type="PROSITE" id="PS51354">
    <property type="entry name" value="GLUTAREDOXIN_2"/>
    <property type="match status" value="1"/>
</dbReference>
<accession>A0A0K0E942</accession>
<feature type="domain" description="Glutaredoxin" evidence="3">
    <location>
        <begin position="37"/>
        <end position="101"/>
    </location>
</feature>
<dbReference type="InterPro" id="IPR002109">
    <property type="entry name" value="Glutaredoxin"/>
</dbReference>
<evidence type="ECO:0000256" key="1">
    <source>
        <dbReference type="ARBA" id="ARBA00022448"/>
    </source>
</evidence>
<sequence>MSFITSFIRFFYRNKPSQEKMAEVKKWIDEDIAGNKIFVISKSYCPYCVKAKKALESFSLKEGSMKWMDIENHPDMNAIQDYMGALTGSRSVPKVFIGGKYLGGGDDTVAAKSNGTLEKMLRDVEAI</sequence>
<keyword evidence="4" id="KW-1185">Reference proteome</keyword>
<proteinExistence type="predicted"/>
<dbReference type="SUPFAM" id="SSF52833">
    <property type="entry name" value="Thioredoxin-like"/>
    <property type="match status" value="1"/>
</dbReference>
<dbReference type="GO" id="GO:0005739">
    <property type="term" value="C:mitochondrion"/>
    <property type="evidence" value="ECO:0007669"/>
    <property type="project" value="TreeGrafter"/>
</dbReference>